<evidence type="ECO:0000256" key="7">
    <source>
        <dbReference type="ARBA" id="ARBA00023136"/>
    </source>
</evidence>
<evidence type="ECO:0000256" key="10">
    <source>
        <dbReference type="SAM" id="Phobius"/>
    </source>
</evidence>
<name>A0A7S3PXI7_9STRA</name>
<feature type="transmembrane region" description="Helical" evidence="10">
    <location>
        <begin position="312"/>
        <end position="335"/>
    </location>
</feature>
<dbReference type="GO" id="GO:0008324">
    <property type="term" value="F:monoatomic cation transmembrane transporter activity"/>
    <property type="evidence" value="ECO:0007669"/>
    <property type="project" value="InterPro"/>
</dbReference>
<evidence type="ECO:0000256" key="4">
    <source>
        <dbReference type="ARBA" id="ARBA00022692"/>
    </source>
</evidence>
<keyword evidence="3" id="KW-0813">Transport</keyword>
<dbReference type="InterPro" id="IPR006667">
    <property type="entry name" value="SLC41_membr_dom"/>
</dbReference>
<feature type="transmembrane region" description="Helical" evidence="10">
    <location>
        <begin position="356"/>
        <end position="376"/>
    </location>
</feature>
<feature type="coiled-coil region" evidence="8">
    <location>
        <begin position="161"/>
        <end position="188"/>
    </location>
</feature>
<organism evidence="12">
    <name type="scientific">Chaetoceros debilis</name>
    <dbReference type="NCBI Taxonomy" id="122233"/>
    <lineage>
        <taxon>Eukaryota</taxon>
        <taxon>Sar</taxon>
        <taxon>Stramenopiles</taxon>
        <taxon>Ochrophyta</taxon>
        <taxon>Bacillariophyta</taxon>
        <taxon>Coscinodiscophyceae</taxon>
        <taxon>Chaetocerotophycidae</taxon>
        <taxon>Chaetocerotales</taxon>
        <taxon>Chaetocerotaceae</taxon>
        <taxon>Chaetoceros</taxon>
    </lineage>
</organism>
<accession>A0A7S3PXI7</accession>
<dbReference type="SUPFAM" id="SSF161093">
    <property type="entry name" value="MgtE membrane domain-like"/>
    <property type="match status" value="1"/>
</dbReference>
<dbReference type="EMBL" id="HBIO01005267">
    <property type="protein sequence ID" value="CAE0458861.1"/>
    <property type="molecule type" value="Transcribed_RNA"/>
</dbReference>
<sequence>MKYTQITSSLINTFALIILNGGTDQSSVCVSGFTMKPTPAYTILPQHQTHIHIQKAGGKRNQDRYAKAKKDEDYFTRLNMLPEDGMTLNSRSGSTNMSGSKKGSGTPGDLNRNQMGNIIVGRQGGKRHSAARSVASFFSSLPLLSSTDSNASTGTDSRSRISILEQENEILRQAVASLEKENLVLEKNQASKRIIMEQFEGEGKPMFDVNGAPVDPTWWEENAEGNVEKNGQSRDSSSIEYTLVDNPSILQSQSALSDDNCEEDGCPIEPDLSFKAALKDRATWLVGLLTLQSMSGFILARNEQLLQTHPVIVYFLTMLVGAGGNAGNQAAVRVIRGIALGTLNESTQQRFLNREFKMAISLSVILSCAGFIRAAVFRTPFAETVAVTTALAIIVFISICLGAVLPLLLRKIDVDPAHSSTTIQVIMDILGVVLTVFVSSTLLDTAFGQQLISKLSWGG</sequence>
<feature type="transmembrane region" description="Helical" evidence="10">
    <location>
        <begin position="421"/>
        <end position="443"/>
    </location>
</feature>
<keyword evidence="5" id="KW-0460">Magnesium</keyword>
<reference evidence="12" key="1">
    <citation type="submission" date="2021-01" db="EMBL/GenBank/DDBJ databases">
        <authorList>
            <person name="Corre E."/>
            <person name="Pelletier E."/>
            <person name="Niang G."/>
            <person name="Scheremetjew M."/>
            <person name="Finn R."/>
            <person name="Kale V."/>
            <person name="Holt S."/>
            <person name="Cochrane G."/>
            <person name="Meng A."/>
            <person name="Brown T."/>
            <person name="Cohen L."/>
        </authorList>
    </citation>
    <scope>NUCLEOTIDE SEQUENCE</scope>
    <source>
        <strain evidence="12">MM31A-1</strain>
    </source>
</reference>
<evidence type="ECO:0000256" key="5">
    <source>
        <dbReference type="ARBA" id="ARBA00022842"/>
    </source>
</evidence>
<feature type="region of interest" description="Disordered" evidence="9">
    <location>
        <begin position="85"/>
        <end position="115"/>
    </location>
</feature>
<comment type="subcellular location">
    <subcellularLocation>
        <location evidence="1">Membrane</location>
        <topology evidence="1">Multi-pass membrane protein</topology>
    </subcellularLocation>
</comment>
<keyword evidence="8" id="KW-0175">Coiled coil</keyword>
<dbReference type="AlphaFoldDB" id="A0A7S3PXI7"/>
<evidence type="ECO:0000256" key="1">
    <source>
        <dbReference type="ARBA" id="ARBA00004141"/>
    </source>
</evidence>
<evidence type="ECO:0000259" key="11">
    <source>
        <dbReference type="Pfam" id="PF01769"/>
    </source>
</evidence>
<evidence type="ECO:0000313" key="12">
    <source>
        <dbReference type="EMBL" id="CAE0458861.1"/>
    </source>
</evidence>
<evidence type="ECO:0000256" key="8">
    <source>
        <dbReference type="SAM" id="Coils"/>
    </source>
</evidence>
<dbReference type="PANTHER" id="PTHR41394">
    <property type="entry name" value="MAGNESIUM TRANSPORTER MGTE"/>
    <property type="match status" value="1"/>
</dbReference>
<evidence type="ECO:0000256" key="2">
    <source>
        <dbReference type="ARBA" id="ARBA00009749"/>
    </source>
</evidence>
<dbReference type="Pfam" id="PF01769">
    <property type="entry name" value="MgtE"/>
    <property type="match status" value="1"/>
</dbReference>
<evidence type="ECO:0000256" key="9">
    <source>
        <dbReference type="SAM" id="MobiDB-lite"/>
    </source>
</evidence>
<evidence type="ECO:0000256" key="6">
    <source>
        <dbReference type="ARBA" id="ARBA00022989"/>
    </source>
</evidence>
<dbReference type="Gene3D" id="1.10.357.20">
    <property type="entry name" value="SLC41 divalent cation transporters, integral membrane domain"/>
    <property type="match status" value="1"/>
</dbReference>
<dbReference type="InterPro" id="IPR036739">
    <property type="entry name" value="SLC41_membr_dom_sf"/>
</dbReference>
<keyword evidence="6 10" id="KW-1133">Transmembrane helix</keyword>
<keyword evidence="7 10" id="KW-0472">Membrane</keyword>
<feature type="transmembrane region" description="Helical" evidence="10">
    <location>
        <begin position="388"/>
        <end position="409"/>
    </location>
</feature>
<protein>
    <recommendedName>
        <fullName evidence="11">SLC41A/MgtE integral membrane domain-containing protein</fullName>
    </recommendedName>
</protein>
<proteinExistence type="inferred from homology"/>
<dbReference type="PANTHER" id="PTHR41394:SF5">
    <property type="entry name" value="SLC41A_MGTE INTEGRAL MEMBRANE DOMAIN-CONTAINING PROTEIN"/>
    <property type="match status" value="1"/>
</dbReference>
<feature type="compositionally biased region" description="Polar residues" evidence="9">
    <location>
        <begin position="87"/>
        <end position="103"/>
    </location>
</feature>
<evidence type="ECO:0000256" key="3">
    <source>
        <dbReference type="ARBA" id="ARBA00022448"/>
    </source>
</evidence>
<dbReference type="GO" id="GO:0016020">
    <property type="term" value="C:membrane"/>
    <property type="evidence" value="ECO:0007669"/>
    <property type="project" value="UniProtKB-SubCell"/>
</dbReference>
<comment type="similarity">
    <text evidence="2">Belongs to the SLC41A transporter family.</text>
</comment>
<feature type="domain" description="SLC41A/MgtE integral membrane" evidence="11">
    <location>
        <begin position="317"/>
        <end position="437"/>
    </location>
</feature>
<keyword evidence="4 10" id="KW-0812">Transmembrane</keyword>
<gene>
    <name evidence="12" type="ORF">CDEB00056_LOCUS3702</name>
</gene>